<dbReference type="InterPro" id="IPR001173">
    <property type="entry name" value="Glyco_trans_2-like"/>
</dbReference>
<dbReference type="InterPro" id="IPR050834">
    <property type="entry name" value="Glycosyltransf_2"/>
</dbReference>
<dbReference type="Proteomes" id="UP000223913">
    <property type="component" value="Unassembled WGS sequence"/>
</dbReference>
<evidence type="ECO:0000313" key="2">
    <source>
        <dbReference type="EMBL" id="PHN01471.1"/>
    </source>
</evidence>
<dbReference type="InterPro" id="IPR029044">
    <property type="entry name" value="Nucleotide-diphossugar_trans"/>
</dbReference>
<dbReference type="SUPFAM" id="SSF53448">
    <property type="entry name" value="Nucleotide-diphospho-sugar transferases"/>
    <property type="match status" value="1"/>
</dbReference>
<accession>A0A2D0MYX1</accession>
<name>A0A2D0MYX1_FLAN2</name>
<gene>
    <name evidence="2" type="ORF">CRP01_36835</name>
</gene>
<sequence length="304" mass="34354">MKDPLVSVVIPNYNNQVGLERCLNAVFKQTYSPGQTEVIVVDNDSDDQSVKISKKFPLRLLIRPEYRSPYWCRNAGIQQAKGEYLVLLDSNCVPSPDWLRAGVQALNNSGASVVTGPVRFQFSLNPSFAEKIDYLYSVIRAEDIPHATGLPATHLFIRAPLFRDLGLFIPHIRSLGDIEWTNRAHQKGYTFGFAESAIVDYPAKNWKKAIEKMVRLGGGKKELWVAGGRSVYTLQWWGMIVKNLLPPSNSFFRDMQQRNLQEKTELPKLSLWLGLWGIKICRAIGMISKRTIAFPARTPGRSSE</sequence>
<feature type="domain" description="Glycosyltransferase 2-like" evidence="1">
    <location>
        <begin position="7"/>
        <end position="131"/>
    </location>
</feature>
<dbReference type="CDD" id="cd00761">
    <property type="entry name" value="Glyco_tranf_GTA_type"/>
    <property type="match status" value="1"/>
</dbReference>
<dbReference type="Pfam" id="PF00535">
    <property type="entry name" value="Glycos_transf_2"/>
    <property type="match status" value="1"/>
</dbReference>
<protein>
    <recommendedName>
        <fullName evidence="1">Glycosyltransferase 2-like domain-containing protein</fullName>
    </recommendedName>
</protein>
<organism evidence="2 3">
    <name type="scientific">Flavilitoribacter nigricans (strain ATCC 23147 / DSM 23189 / NBRC 102662 / NCIMB 1420 / SS-2)</name>
    <name type="common">Lewinella nigricans</name>
    <dbReference type="NCBI Taxonomy" id="1122177"/>
    <lineage>
        <taxon>Bacteria</taxon>
        <taxon>Pseudomonadati</taxon>
        <taxon>Bacteroidota</taxon>
        <taxon>Saprospiria</taxon>
        <taxon>Saprospirales</taxon>
        <taxon>Lewinellaceae</taxon>
        <taxon>Flavilitoribacter</taxon>
    </lineage>
</organism>
<dbReference type="EMBL" id="PDUD01000054">
    <property type="protein sequence ID" value="PHN01471.1"/>
    <property type="molecule type" value="Genomic_DNA"/>
</dbReference>
<comment type="caution">
    <text evidence="2">The sequence shown here is derived from an EMBL/GenBank/DDBJ whole genome shotgun (WGS) entry which is preliminary data.</text>
</comment>
<dbReference type="AlphaFoldDB" id="A0A2D0MYX1"/>
<dbReference type="OrthoDB" id="9801954at2"/>
<dbReference type="Gene3D" id="3.90.550.10">
    <property type="entry name" value="Spore Coat Polysaccharide Biosynthesis Protein SpsA, Chain A"/>
    <property type="match status" value="1"/>
</dbReference>
<dbReference type="RefSeq" id="WP_099155103.1">
    <property type="nucleotide sequence ID" value="NZ_PDUD01000054.1"/>
</dbReference>
<proteinExistence type="predicted"/>
<reference evidence="2 3" key="1">
    <citation type="submission" date="2017-10" db="EMBL/GenBank/DDBJ databases">
        <title>The draft genome sequence of Lewinella nigricans NBRC 102662.</title>
        <authorList>
            <person name="Wang K."/>
        </authorList>
    </citation>
    <scope>NUCLEOTIDE SEQUENCE [LARGE SCALE GENOMIC DNA]</scope>
    <source>
        <strain evidence="2 3">NBRC 102662</strain>
    </source>
</reference>
<evidence type="ECO:0000259" key="1">
    <source>
        <dbReference type="Pfam" id="PF00535"/>
    </source>
</evidence>
<dbReference type="PANTHER" id="PTHR43685">
    <property type="entry name" value="GLYCOSYLTRANSFERASE"/>
    <property type="match status" value="1"/>
</dbReference>
<dbReference type="PANTHER" id="PTHR43685:SF2">
    <property type="entry name" value="GLYCOSYLTRANSFERASE 2-LIKE DOMAIN-CONTAINING PROTEIN"/>
    <property type="match status" value="1"/>
</dbReference>
<keyword evidence="3" id="KW-1185">Reference proteome</keyword>
<evidence type="ECO:0000313" key="3">
    <source>
        <dbReference type="Proteomes" id="UP000223913"/>
    </source>
</evidence>